<comment type="caution">
    <text evidence="3">The sequence shown here is derived from an EMBL/GenBank/DDBJ whole genome shotgun (WGS) entry which is preliminary data.</text>
</comment>
<gene>
    <name evidence="3" type="ORF">J5X75_42300</name>
</gene>
<dbReference type="Proteomes" id="UP000679690">
    <property type="component" value="Unassembled WGS sequence"/>
</dbReference>
<feature type="transmembrane region" description="Helical" evidence="2">
    <location>
        <begin position="31"/>
        <end position="51"/>
    </location>
</feature>
<dbReference type="EMBL" id="JAGFNS010000054">
    <property type="protein sequence ID" value="MBO3744144.1"/>
    <property type="molecule type" value="Genomic_DNA"/>
</dbReference>
<evidence type="ECO:0000256" key="1">
    <source>
        <dbReference type="SAM" id="MobiDB-lite"/>
    </source>
</evidence>
<dbReference type="RefSeq" id="WP_208473379.1">
    <property type="nucleotide sequence ID" value="NZ_JAGFNS010000054.1"/>
</dbReference>
<keyword evidence="2" id="KW-0472">Membrane</keyword>
<evidence type="ECO:0000256" key="2">
    <source>
        <dbReference type="SAM" id="Phobius"/>
    </source>
</evidence>
<keyword evidence="4" id="KW-1185">Reference proteome</keyword>
<evidence type="ECO:0000313" key="4">
    <source>
        <dbReference type="Proteomes" id="UP000679690"/>
    </source>
</evidence>
<proteinExistence type="predicted"/>
<keyword evidence="2" id="KW-1133">Transmembrane helix</keyword>
<sequence>MTARSLFIAVAVGVVTGVVGRLLAGRSRSVPVWLPIAAGVAAAMLATVLAWMSDVVRPGLSDLAVVMQVLFAAAGVAIVVATADRPAPAPVGGPGRPARKGRLR</sequence>
<feature type="region of interest" description="Disordered" evidence="1">
    <location>
        <begin position="85"/>
        <end position="104"/>
    </location>
</feature>
<accession>A0ABS3UZZ8</accession>
<evidence type="ECO:0000313" key="3">
    <source>
        <dbReference type="EMBL" id="MBO3744144.1"/>
    </source>
</evidence>
<feature type="transmembrane region" description="Helical" evidence="2">
    <location>
        <begin position="6"/>
        <end position="24"/>
    </location>
</feature>
<protein>
    <submittedName>
        <fullName evidence="3">GlsB/YeaQ/YmgE family stress response membrane protein</fullName>
    </submittedName>
</protein>
<feature type="transmembrane region" description="Helical" evidence="2">
    <location>
        <begin position="63"/>
        <end position="83"/>
    </location>
</feature>
<name>A0ABS3UZZ8_9ACTN</name>
<reference evidence="3 4" key="1">
    <citation type="submission" date="2021-03" db="EMBL/GenBank/DDBJ databases">
        <title>Actinoplanes flavus sp. nov., a novel actinomycete isolated from Coconut Palm rhizosphere soil.</title>
        <authorList>
            <person name="Luo X."/>
        </authorList>
    </citation>
    <scope>NUCLEOTIDE SEQUENCE [LARGE SCALE GENOMIC DNA]</scope>
    <source>
        <strain evidence="3 4">NEAU-H7</strain>
    </source>
</reference>
<keyword evidence="2" id="KW-0812">Transmembrane</keyword>
<organism evidence="3 4">
    <name type="scientific">Actinoplanes flavus</name>
    <dbReference type="NCBI Taxonomy" id="2820290"/>
    <lineage>
        <taxon>Bacteria</taxon>
        <taxon>Bacillati</taxon>
        <taxon>Actinomycetota</taxon>
        <taxon>Actinomycetes</taxon>
        <taxon>Micromonosporales</taxon>
        <taxon>Micromonosporaceae</taxon>
        <taxon>Actinoplanes</taxon>
    </lineage>
</organism>